<organism evidence="9 10">
    <name type="scientific">Escallonia herrerae</name>
    <dbReference type="NCBI Taxonomy" id="1293975"/>
    <lineage>
        <taxon>Eukaryota</taxon>
        <taxon>Viridiplantae</taxon>
        <taxon>Streptophyta</taxon>
        <taxon>Embryophyta</taxon>
        <taxon>Tracheophyta</taxon>
        <taxon>Spermatophyta</taxon>
        <taxon>Magnoliopsida</taxon>
        <taxon>eudicotyledons</taxon>
        <taxon>Gunneridae</taxon>
        <taxon>Pentapetalae</taxon>
        <taxon>asterids</taxon>
        <taxon>campanulids</taxon>
        <taxon>Escalloniales</taxon>
        <taxon>Escalloniaceae</taxon>
        <taxon>Escallonia</taxon>
    </lineage>
</organism>
<dbReference type="Pfam" id="PF08292">
    <property type="entry name" value="RNA_pol_Rbc25"/>
    <property type="match status" value="1"/>
</dbReference>
<dbReference type="InterPro" id="IPR005576">
    <property type="entry name" value="Rpb7-like_N"/>
</dbReference>
<feature type="non-terminal residue" evidence="9">
    <location>
        <position position="1"/>
    </location>
</feature>
<comment type="subcellular location">
    <subcellularLocation>
        <location evidence="1 6">Nucleus</location>
    </subcellularLocation>
</comment>
<feature type="domain" description="RNA polymerase III subunit Rpc25" evidence="8">
    <location>
        <begin position="103"/>
        <end position="212"/>
    </location>
</feature>
<proteinExistence type="inferred from homology"/>
<evidence type="ECO:0000256" key="6">
    <source>
        <dbReference type="RuleBase" id="RU369086"/>
    </source>
</evidence>
<dbReference type="GO" id="GO:0005666">
    <property type="term" value="C:RNA polymerase III complex"/>
    <property type="evidence" value="ECO:0007669"/>
    <property type="project" value="TreeGrafter"/>
</dbReference>
<keyword evidence="3 6" id="KW-0240">DNA-directed RNA polymerase</keyword>
<protein>
    <recommendedName>
        <fullName evidence="6">DNA-directed RNA polymerase subunit</fullName>
    </recommendedName>
</protein>
<keyword evidence="4 6" id="KW-0804">Transcription</keyword>
<dbReference type="Proteomes" id="UP001188597">
    <property type="component" value="Unassembled WGS sequence"/>
</dbReference>
<dbReference type="InterPro" id="IPR012340">
    <property type="entry name" value="NA-bd_OB-fold"/>
</dbReference>
<evidence type="ECO:0000256" key="5">
    <source>
        <dbReference type="ARBA" id="ARBA00023242"/>
    </source>
</evidence>
<dbReference type="FunFam" id="2.40.50.140:FF:000488">
    <property type="entry name" value="Predicted protein"/>
    <property type="match status" value="1"/>
</dbReference>
<dbReference type="FunFam" id="3.30.1490.120:FF:000002">
    <property type="entry name" value="DNA-directed RNA polymerase III subunit RPC8"/>
    <property type="match status" value="1"/>
</dbReference>
<gene>
    <name evidence="9" type="ORF">RJ639_031481</name>
</gene>
<dbReference type="GO" id="GO:0006384">
    <property type="term" value="P:transcription initiation at RNA polymerase III promoter"/>
    <property type="evidence" value="ECO:0007669"/>
    <property type="project" value="TreeGrafter"/>
</dbReference>
<dbReference type="PANTHER" id="PTHR12709:SF1">
    <property type="entry name" value="DNA-DIRECTED RNA POLYMERASE III SUBUNIT RPC8"/>
    <property type="match status" value="1"/>
</dbReference>
<dbReference type="SUPFAM" id="SSF50249">
    <property type="entry name" value="Nucleic acid-binding proteins"/>
    <property type="match status" value="1"/>
</dbReference>
<evidence type="ECO:0000259" key="8">
    <source>
        <dbReference type="Pfam" id="PF08292"/>
    </source>
</evidence>
<sequence length="213" mass="23843">VPTLHTLPGSAPEITEGYIQMFYLSKIEHTLRLPPHLLNLPVNQAIKGELEGLFLDKVIADLGLCISIYDIHSIDGGFITPGDGASTYTVMFRMIMFRPFVGEVIAAKLKESDREGLKLSLGFFDDIHVPEHLLPMPKQFEPESGNSNQGRWIWEFNGDNYPIDAVDEIRFRVHHVTYPSLPVEQEKASKPFAPMIVTGSLDADGLGPISWWV</sequence>
<dbReference type="InterPro" id="IPR036898">
    <property type="entry name" value="RNA_pol_Rpb7-like_N_sf"/>
</dbReference>
<evidence type="ECO:0000256" key="4">
    <source>
        <dbReference type="ARBA" id="ARBA00023163"/>
    </source>
</evidence>
<dbReference type="Pfam" id="PF03876">
    <property type="entry name" value="SHS2_Rpb7-N"/>
    <property type="match status" value="1"/>
</dbReference>
<feature type="domain" description="RNA polymerase Rpb7-like N-terminal" evidence="7">
    <location>
        <begin position="28"/>
        <end position="84"/>
    </location>
</feature>
<dbReference type="CDD" id="cd04330">
    <property type="entry name" value="RNAP_III_Rpc25_N"/>
    <property type="match status" value="1"/>
</dbReference>
<name>A0AA88X4R9_9ASTE</name>
<dbReference type="InterPro" id="IPR013238">
    <property type="entry name" value="RNA_pol_III_Rbc25"/>
</dbReference>
<evidence type="ECO:0000313" key="10">
    <source>
        <dbReference type="Proteomes" id="UP001188597"/>
    </source>
</evidence>
<evidence type="ECO:0000259" key="7">
    <source>
        <dbReference type="Pfam" id="PF03876"/>
    </source>
</evidence>
<dbReference type="EMBL" id="JAVXUP010000135">
    <property type="protein sequence ID" value="KAK3036863.1"/>
    <property type="molecule type" value="Genomic_DNA"/>
</dbReference>
<comment type="function">
    <text evidence="6">DNA-dependent RNA polymerase which catalyzes the transcription of DNA into RNA using the four ribonucleoside triphosphates as substrates.</text>
</comment>
<dbReference type="Gene3D" id="2.40.50.140">
    <property type="entry name" value="Nucleic acid-binding proteins"/>
    <property type="match status" value="1"/>
</dbReference>
<comment type="caution">
    <text evidence="9">The sequence shown here is derived from an EMBL/GenBank/DDBJ whole genome shotgun (WGS) entry which is preliminary data.</text>
</comment>
<dbReference type="InterPro" id="IPR045113">
    <property type="entry name" value="Rpb7-like"/>
</dbReference>
<keyword evidence="10" id="KW-1185">Reference proteome</keyword>
<evidence type="ECO:0000256" key="2">
    <source>
        <dbReference type="ARBA" id="ARBA00009307"/>
    </source>
</evidence>
<dbReference type="AlphaFoldDB" id="A0AA88X4R9"/>
<evidence type="ECO:0000256" key="3">
    <source>
        <dbReference type="ARBA" id="ARBA00022478"/>
    </source>
</evidence>
<evidence type="ECO:0000256" key="1">
    <source>
        <dbReference type="ARBA" id="ARBA00004123"/>
    </source>
</evidence>
<evidence type="ECO:0000313" key="9">
    <source>
        <dbReference type="EMBL" id="KAK3036863.1"/>
    </source>
</evidence>
<dbReference type="Gene3D" id="3.30.1490.120">
    <property type="entry name" value="RNA polymerase Rpb7-like, N-terminal domain"/>
    <property type="match status" value="1"/>
</dbReference>
<comment type="similarity">
    <text evidence="2">Belongs to the eukaryotic RPB7/RPC8 RNA polymerase subunit family.</text>
</comment>
<accession>A0AA88X4R9</accession>
<reference evidence="9" key="1">
    <citation type="submission" date="2022-12" db="EMBL/GenBank/DDBJ databases">
        <title>Draft genome assemblies for two species of Escallonia (Escalloniales).</title>
        <authorList>
            <person name="Chanderbali A."/>
            <person name="Dervinis C."/>
            <person name="Anghel I."/>
            <person name="Soltis D."/>
            <person name="Soltis P."/>
            <person name="Zapata F."/>
        </authorList>
    </citation>
    <scope>NUCLEOTIDE SEQUENCE</scope>
    <source>
        <strain evidence="9">UCBG64.0493</strain>
        <tissue evidence="9">Leaf</tissue>
    </source>
</reference>
<dbReference type="SUPFAM" id="SSF88798">
    <property type="entry name" value="N-terminal, heterodimerisation domain of RBP7 (RpoE)"/>
    <property type="match status" value="1"/>
</dbReference>
<dbReference type="PANTHER" id="PTHR12709">
    <property type="entry name" value="DNA-DIRECTED RNA POLYMERASE II, III"/>
    <property type="match status" value="1"/>
</dbReference>
<keyword evidence="5 6" id="KW-0539">Nucleus</keyword>